<evidence type="ECO:0000313" key="2">
    <source>
        <dbReference type="Proteomes" id="UP000006502"/>
    </source>
</evidence>
<dbReference type="STRING" id="1212765.MHLP_03815"/>
<sequence>MRLTPLWIKGLSSQGKIYLATSSLIGGATVTGTLAVDDTRSSIWRGTSYVTDQVGSTFSSLFNNSEKAQGREDDSSITGAITNSLDFLGELIFKIAGWSWSASIKSIHWLKDSKDHYSKYSSHLTRGWEHLQKHWKTLWEFIKRSLDSLELDKFYELLTSPNKRDKAIELFGEKHRQTMKIWLQTLPV</sequence>
<evidence type="ECO:0000313" key="1">
    <source>
        <dbReference type="EMBL" id="AFO52343.1"/>
    </source>
</evidence>
<proteinExistence type="predicted"/>
<dbReference type="PATRIC" id="fig|1212765.3.peg.866"/>
<dbReference type="AlphaFoldDB" id="I7BKD2"/>
<organism evidence="1 2">
    <name type="scientific">Mycoplasma haematolamae (strain Purdue)</name>
    <dbReference type="NCBI Taxonomy" id="1212765"/>
    <lineage>
        <taxon>Bacteria</taxon>
        <taxon>Bacillati</taxon>
        <taxon>Mycoplasmatota</taxon>
        <taxon>Mollicutes</taxon>
        <taxon>Mycoplasmataceae</taxon>
        <taxon>Mycoplasma</taxon>
    </lineage>
</organism>
<dbReference type="KEGG" id="mhl:MHLP_03815"/>
<gene>
    <name evidence="1" type="ordered locus">MHLP_03815</name>
</gene>
<name>I7BKD2_MYCHA</name>
<keyword evidence="2" id="KW-1185">Reference proteome</keyword>
<dbReference type="HOGENOM" id="CLU_1439618_0_0_14"/>
<accession>I7BKD2</accession>
<reference evidence="2" key="2">
    <citation type="submission" date="2012-07" db="EMBL/GenBank/DDBJ databases">
        <title>Complete genome sequence of 'Candidatus Mycoplasma haemolamae'.</title>
        <authorList>
            <person name="Guimaraes A.M.S."/>
            <person name="Toth B."/>
            <person name="Santos A.P."/>
            <person name="Nascimento N.C."/>
            <person name="Sojka J.E."/>
            <person name="Messick J.B."/>
        </authorList>
    </citation>
    <scope>NUCLEOTIDE SEQUENCE [LARGE SCALE GENOMIC DNA]</scope>
    <source>
        <strain evidence="2">Purdue</strain>
    </source>
</reference>
<dbReference type="EMBL" id="CP003731">
    <property type="protein sequence ID" value="AFO52343.1"/>
    <property type="molecule type" value="Genomic_DNA"/>
</dbReference>
<protein>
    <submittedName>
        <fullName evidence="1">Uncharacterized protein</fullName>
    </submittedName>
</protein>
<dbReference type="Proteomes" id="UP000006502">
    <property type="component" value="Chromosome"/>
</dbReference>
<reference evidence="1 2" key="1">
    <citation type="journal article" date="2012" name="J. Bacteriol.">
        <title>Genome Sequence of "Candidatus Mycoplasma haemolamae" Strain Purdue, a Red Blood Cell Pathogen of Alpacas (Vicugna pacos) and Llamas (Lama glama).</title>
        <authorList>
            <person name="Guimaraes A.M."/>
            <person name="Toth B."/>
            <person name="Santos A.P."/>
            <person name="do Nascimento N.C."/>
            <person name="Kritchevsky J.E."/>
            <person name="Messick J.B."/>
        </authorList>
    </citation>
    <scope>NUCLEOTIDE SEQUENCE [LARGE SCALE GENOMIC DNA]</scope>
    <source>
        <strain evidence="1 2">Purdue</strain>
    </source>
</reference>